<accession>A0ACC2K5Q3</accession>
<evidence type="ECO:0000313" key="1">
    <source>
        <dbReference type="EMBL" id="KAJ8616437.1"/>
    </source>
</evidence>
<comment type="caution">
    <text evidence="1">The sequence shown here is derived from an EMBL/GenBank/DDBJ whole genome shotgun (WGS) entry which is preliminary data.</text>
</comment>
<proteinExistence type="predicted"/>
<evidence type="ECO:0000313" key="2">
    <source>
        <dbReference type="Proteomes" id="UP001234297"/>
    </source>
</evidence>
<dbReference type="Proteomes" id="UP001234297">
    <property type="component" value="Chromosome 12"/>
</dbReference>
<gene>
    <name evidence="1" type="ORF">MRB53_035809</name>
</gene>
<name>A0ACC2K5Q3_PERAE</name>
<organism evidence="1 2">
    <name type="scientific">Persea americana</name>
    <name type="common">Avocado</name>
    <dbReference type="NCBI Taxonomy" id="3435"/>
    <lineage>
        <taxon>Eukaryota</taxon>
        <taxon>Viridiplantae</taxon>
        <taxon>Streptophyta</taxon>
        <taxon>Embryophyta</taxon>
        <taxon>Tracheophyta</taxon>
        <taxon>Spermatophyta</taxon>
        <taxon>Magnoliopsida</taxon>
        <taxon>Magnoliidae</taxon>
        <taxon>Laurales</taxon>
        <taxon>Lauraceae</taxon>
        <taxon>Persea</taxon>
    </lineage>
</organism>
<protein>
    <submittedName>
        <fullName evidence="1">Uncharacterized protein</fullName>
    </submittedName>
</protein>
<sequence length="220" mass="24768">MSENNWWHPRREDETRYNLNNRVMLVGIISLFFVVFIVVFLHIYARCILRRQARRHAIIHRLTVGAQTHTHEPPKRGLDPSVLAALPKFVYKNSDQPNDPGVECSICLTALEEEEMARLLPNCKHTFHAECIDMWLDSNSTCPVCRSGAEPKAPKENGELAVGAVAPQLDSGLEGAADVLGQAPKEGGSGSRLSSFRRMLSRERSDRRLQADVVEDLERQ</sequence>
<keyword evidence="2" id="KW-1185">Reference proteome</keyword>
<reference evidence="1 2" key="1">
    <citation type="journal article" date="2022" name="Hortic Res">
        <title>A haplotype resolved chromosomal level avocado genome allows analysis of novel avocado genes.</title>
        <authorList>
            <person name="Nath O."/>
            <person name="Fletcher S.J."/>
            <person name="Hayward A."/>
            <person name="Shaw L.M."/>
            <person name="Masouleh A.K."/>
            <person name="Furtado A."/>
            <person name="Henry R.J."/>
            <person name="Mitter N."/>
        </authorList>
    </citation>
    <scope>NUCLEOTIDE SEQUENCE [LARGE SCALE GENOMIC DNA]</scope>
    <source>
        <strain evidence="2">cv. Hass</strain>
    </source>
</reference>
<dbReference type="EMBL" id="CM056820">
    <property type="protein sequence ID" value="KAJ8616437.1"/>
    <property type="molecule type" value="Genomic_DNA"/>
</dbReference>